<dbReference type="EnsemblMetazoa" id="CLYHEMT019468.3">
    <property type="protein sequence ID" value="CLYHEMP019468.3"/>
    <property type="gene ID" value="CLYHEMG019468"/>
</dbReference>
<evidence type="ECO:0000259" key="2">
    <source>
        <dbReference type="PROSITE" id="PS50020"/>
    </source>
</evidence>
<reference evidence="3" key="1">
    <citation type="submission" date="2021-01" db="UniProtKB">
        <authorList>
            <consortium name="EnsemblMetazoa"/>
        </authorList>
    </citation>
    <scope>IDENTIFICATION</scope>
</reference>
<feature type="compositionally biased region" description="Basic and acidic residues" evidence="1">
    <location>
        <begin position="93"/>
        <end position="110"/>
    </location>
</feature>
<dbReference type="PANTHER" id="PTHR16161:SF0">
    <property type="entry name" value="TRANSCRIPTIONAL PROTEIN SWT1"/>
    <property type="match status" value="1"/>
</dbReference>
<dbReference type="InterPro" id="IPR001202">
    <property type="entry name" value="WW_dom"/>
</dbReference>
<dbReference type="SUPFAM" id="SSF88723">
    <property type="entry name" value="PIN domain-like"/>
    <property type="match status" value="1"/>
</dbReference>
<evidence type="ECO:0000313" key="3">
    <source>
        <dbReference type="EnsemblMetazoa" id="CLYHEMP019468.3"/>
    </source>
</evidence>
<dbReference type="Pfam" id="PF13638">
    <property type="entry name" value="PIN_4"/>
    <property type="match status" value="1"/>
</dbReference>
<dbReference type="CDD" id="cd18727">
    <property type="entry name" value="PIN_Swt1-like"/>
    <property type="match status" value="1"/>
</dbReference>
<sequence>MSEESLPPDWIKCMSKKFKQAYFFNTQTNETSWVHPLLKNKGVPDEPTEKTKPSKGDINAKMKKKKTDEKTSSGKEPNKNLKIPKQTKPPISKAKEKPDPKKLSSKELEKLGVAQRKRTEKIALWAENVNKSSSNPKNSSETQKTKPKKKAKDTSVTSNDEPKTETAKEPTSKTAKRLSEIINKKTVDTSKKIPKIPKKDKNKTKEAGKETEKNTTKELKPQTEDNENPFLLSSKISYANYIESPNPFAPTTKSSSTAEPKYDNFVDSPNPFAPTAKPNSSKEHINYIESPHPFAPTTRTFNRESSNNIQQNETDEDMTEDENLADQQIHFNKSTQQQQNSNIFNTHQQQNPFKKEQPFTFQQQNNPFQQNVNNSAQHPQTSTFGQKNGFHQQDPQPTSHSGRLEEQSLANYAPIVQEGEASDMEIDDVVQFSKEIMKEIREMRSENVVSKPAVATENAPMEVKNLIYTDPLYIVLDTNILLAHLKFVSDLKDYPIPGIGTPILYIPWMVLQELDSLKDAVNRHHTQTDQSGAEKTYKLNILARKAIKFINTCLEADHPRVKGQTAIEASTPIDGFTEESNDDAIIHAALSLKLRACHSNIVMFSNDRNLCNKAMVGGIKAFSQQNLMMGIRSLYQNGTVAIRKENYQEYYEAYKVQEIIAKERKQADELSCELQCMLREGLSQVIEHEMKEAYGPDMWLHIVKIQPPWTLQDVFTLLEKHWIAVFGHVIQRNRLKIVEELKKKFQDAEGIAGTLQVSHDLIEFSVRLFEAFSIRSSYNDMMTKCLAGCRVLLDKCNEYIQEKNGTVAHANPNQGKLHQTKENVSVEREEGEAIHTNTVKHGTVLDTFDDIWRTVTHYSALIFQSLDFPSQLVKELDPNEPKPDPKEANACLTVMTKCLLQLIRKIQDVVRIPVERLIESEEVLVQLLQAVSAFMKEVMKRECFVTPIELLHFSQDKNTRTALIQGLSQLDRSYAMLQQCIEYQRSI</sequence>
<dbReference type="Pfam" id="PF00397">
    <property type="entry name" value="WW"/>
    <property type="match status" value="1"/>
</dbReference>
<dbReference type="Gene3D" id="3.40.50.1010">
    <property type="entry name" value="5'-nuclease"/>
    <property type="match status" value="1"/>
</dbReference>
<accession>A0A7M6DP42</accession>
<dbReference type="InterPro" id="IPR002716">
    <property type="entry name" value="PIN_dom"/>
</dbReference>
<feature type="compositionally biased region" description="Polar residues" evidence="1">
    <location>
        <begin position="375"/>
        <end position="401"/>
    </location>
</feature>
<feature type="compositionally biased region" description="Basic and acidic residues" evidence="1">
    <location>
        <begin position="42"/>
        <end position="79"/>
    </location>
</feature>
<protein>
    <recommendedName>
        <fullName evidence="2">WW domain-containing protein</fullName>
    </recommendedName>
</protein>
<dbReference type="GeneID" id="136801983"/>
<dbReference type="InterPro" id="IPR036020">
    <property type="entry name" value="WW_dom_sf"/>
</dbReference>
<name>A0A7M6DP42_9CNID</name>
<feature type="region of interest" description="Disordered" evidence="1">
    <location>
        <begin position="29"/>
        <end position="231"/>
    </location>
</feature>
<dbReference type="GO" id="GO:0005634">
    <property type="term" value="C:nucleus"/>
    <property type="evidence" value="ECO:0007669"/>
    <property type="project" value="TreeGrafter"/>
</dbReference>
<evidence type="ECO:0000313" key="4">
    <source>
        <dbReference type="Proteomes" id="UP000594262"/>
    </source>
</evidence>
<dbReference type="OrthoDB" id="548295at2759"/>
<feature type="region of interest" description="Disordered" evidence="1">
    <location>
        <begin position="244"/>
        <end position="322"/>
    </location>
</feature>
<dbReference type="EnsemblMetazoa" id="CLYHEMT019468.2">
    <property type="protein sequence ID" value="CLYHEMP019468.2"/>
    <property type="gene ID" value="CLYHEMG019468"/>
</dbReference>
<dbReference type="CDD" id="cd00201">
    <property type="entry name" value="WW"/>
    <property type="match status" value="1"/>
</dbReference>
<evidence type="ECO:0000256" key="1">
    <source>
        <dbReference type="SAM" id="MobiDB-lite"/>
    </source>
</evidence>
<dbReference type="SMART" id="SM00670">
    <property type="entry name" value="PINc"/>
    <property type="match status" value="1"/>
</dbReference>
<dbReference type="PROSITE" id="PS50020">
    <property type="entry name" value="WW_DOMAIN_2"/>
    <property type="match status" value="1"/>
</dbReference>
<feature type="domain" description="WW" evidence="2">
    <location>
        <begin position="4"/>
        <end position="38"/>
    </location>
</feature>
<proteinExistence type="predicted"/>
<dbReference type="Gene3D" id="2.20.70.10">
    <property type="match status" value="1"/>
</dbReference>
<feature type="compositionally biased region" description="Acidic residues" evidence="1">
    <location>
        <begin position="313"/>
        <end position="322"/>
    </location>
</feature>
<dbReference type="InterPro" id="IPR052626">
    <property type="entry name" value="SWT1_Regulator"/>
</dbReference>
<organism evidence="3 4">
    <name type="scientific">Clytia hemisphaerica</name>
    <dbReference type="NCBI Taxonomy" id="252671"/>
    <lineage>
        <taxon>Eukaryota</taxon>
        <taxon>Metazoa</taxon>
        <taxon>Cnidaria</taxon>
        <taxon>Hydrozoa</taxon>
        <taxon>Hydroidolina</taxon>
        <taxon>Leptothecata</taxon>
        <taxon>Obeliida</taxon>
        <taxon>Clytiidae</taxon>
        <taxon>Clytia</taxon>
    </lineage>
</organism>
<dbReference type="AlphaFoldDB" id="A0A7M6DP42"/>
<dbReference type="PANTHER" id="PTHR16161">
    <property type="entry name" value="TRANSCRIPTIONAL PROTEIN SWT1"/>
    <property type="match status" value="1"/>
</dbReference>
<dbReference type="PROSITE" id="PS01159">
    <property type="entry name" value="WW_DOMAIN_1"/>
    <property type="match status" value="1"/>
</dbReference>
<dbReference type="InterPro" id="IPR029060">
    <property type="entry name" value="PIN-like_dom_sf"/>
</dbReference>
<keyword evidence="4" id="KW-1185">Reference proteome</keyword>
<dbReference type="RefSeq" id="XP_066914779.1">
    <property type="nucleotide sequence ID" value="XM_067058678.1"/>
</dbReference>
<feature type="compositionally biased region" description="Polar residues" evidence="1">
    <location>
        <begin position="297"/>
        <end position="312"/>
    </location>
</feature>
<feature type="region of interest" description="Disordered" evidence="1">
    <location>
        <begin position="369"/>
        <end position="406"/>
    </location>
</feature>
<feature type="compositionally biased region" description="Low complexity" evidence="1">
    <location>
        <begin position="128"/>
        <end position="142"/>
    </location>
</feature>
<feature type="compositionally biased region" description="Basic and acidic residues" evidence="1">
    <location>
        <begin position="160"/>
        <end position="223"/>
    </location>
</feature>
<dbReference type="Proteomes" id="UP000594262">
    <property type="component" value="Unplaced"/>
</dbReference>
<feature type="compositionally biased region" description="Polar residues" evidence="1">
    <location>
        <begin position="249"/>
        <end position="258"/>
    </location>
</feature>
<dbReference type="SUPFAM" id="SSF51045">
    <property type="entry name" value="WW domain"/>
    <property type="match status" value="1"/>
</dbReference>
<dbReference type="SMART" id="SM00456">
    <property type="entry name" value="WW"/>
    <property type="match status" value="1"/>
</dbReference>